<dbReference type="GO" id="GO:0005886">
    <property type="term" value="C:plasma membrane"/>
    <property type="evidence" value="ECO:0007669"/>
    <property type="project" value="UniProtKB-SubCell"/>
</dbReference>
<dbReference type="Proteomes" id="UP000019251">
    <property type="component" value="Unassembled WGS sequence"/>
</dbReference>
<dbReference type="Gene3D" id="3.40.50.11820">
    <property type="match status" value="1"/>
</dbReference>
<evidence type="ECO:0000256" key="5">
    <source>
        <dbReference type="ARBA" id="ARBA00022944"/>
    </source>
</evidence>
<organism evidence="7 8">
    <name type="scientific">Listeria grayi FSL F6-1183</name>
    <dbReference type="NCBI Taxonomy" id="1265827"/>
    <lineage>
        <taxon>Bacteria</taxon>
        <taxon>Bacillati</taxon>
        <taxon>Bacillota</taxon>
        <taxon>Bacilli</taxon>
        <taxon>Bacillales</taxon>
        <taxon>Listeriaceae</taxon>
        <taxon>Listeria</taxon>
    </lineage>
</organism>
<name>A0A829RB72_LISGR</name>
<evidence type="ECO:0000256" key="1">
    <source>
        <dbReference type="ARBA" id="ARBA00004202"/>
    </source>
</evidence>
<dbReference type="PANTHER" id="PTHR37316">
    <property type="entry name" value="TEICHOIC ACID GLYCEROL-PHOSPHATE PRIMASE"/>
    <property type="match status" value="1"/>
</dbReference>
<dbReference type="Gene3D" id="1.10.150.400">
    <property type="match status" value="1"/>
</dbReference>
<evidence type="ECO:0000256" key="4">
    <source>
        <dbReference type="ARBA" id="ARBA00022679"/>
    </source>
</evidence>
<dbReference type="GO" id="GO:0047355">
    <property type="term" value="F:CDP-glycerol glycerophosphotransferase activity"/>
    <property type="evidence" value="ECO:0007669"/>
    <property type="project" value="InterPro"/>
</dbReference>
<comment type="subcellular location">
    <subcellularLocation>
        <location evidence="1">Cell membrane</location>
        <topology evidence="1">Peripheral membrane protein</topology>
    </subcellularLocation>
</comment>
<accession>A0A829RB72</accession>
<sequence length="1037" mass="122044">MEKNLAKKATKEIWLFNSGSTFSGNPKWLFLYIRVHRPDIEAYWICDQQDLVKKIRRLGHPAATFRSLQGEKWKRQADVFVVDQVKEHLPTSFPSTIKILNLWHGVGCKTIERGVKFGELRQRIYQKHIRYYSVYQNHQLFLVTSPLMEKHFQEQIAIPDENLIRAGYPANSRESNLTTYSHAIKASKGLPDDAKIILYAPTYRDRSLTNFFGKAIPDMASLLALLQKQNALFIFKIHPLMAQDPIYQQLQANYSNHPNLLFWDNQQDIYEIFNQVDIAIVDYSSIFYDLLASGVKSFIRYIFDYKESDTMRDFAFDYLDMTFGTLCYDFETMLLALEAPVVRADVQADIDRLETLFWEYDRPDNCEKIITATQRFQPKNTTFPTLYSFDIFDTLLRRKTLEPLGVFYYVQDKLQNSPLEFPGYFCDNYQRIRRQTEAQLRDYYRKSTSLRGSDLLEIQLEEIFARLQTLYDLTTEQTDYLMELELEGELQTIEGIPEQIAACLELKQCGETVVLISDMYLPETFMKQLLRKAHPELAELPLFLSSTTGEQKSTKKLYLRVFESLDYRFEKWIHHGDNQHADIKMAQSLGIETVFCPRQKFEQYERALVNRIPHYDGYLTAGLFANYRTKDRHSSDYYTYAFVSMYFVPYVHWALKHALQQGTETVYFLSRDGHYLKLIADTLIALKKYPLRTKYLYGSRKAWRIPSFVEEIDEEFFSPFGNFEALTDFDSVLEALCVDEKTFDRLFPELNHLKACTNITLTEKQEIIYAAKNSSHYRDFLLAYAKEKRICINQYFQQEINPDEKFVFIEYWGRGYTQDCFNRLLADAFGKPIQTVFYYSRSIYPSHGLSIRHNFNPNLTSLVFVEAIFATVPYHSITAYQWDKKIARPVIDYKENTAGLHNSIQALLPEFIADFYQLPFLDEDALERSLFDFAIDYFRTSAYKNSYIIENFAPLKDSVRLHAKEEEYAPCIRLRDCLPKLAGRPIAVQTTNMRLSLARSSRLVRLLYQIEKKWLEKAVRQLKTRLRFLKRKLLFRS</sequence>
<dbReference type="GO" id="GO:0019350">
    <property type="term" value="P:teichoic acid biosynthetic process"/>
    <property type="evidence" value="ECO:0007669"/>
    <property type="project" value="UniProtKB-KW"/>
</dbReference>
<dbReference type="SUPFAM" id="SSF56784">
    <property type="entry name" value="HAD-like"/>
    <property type="match status" value="1"/>
</dbReference>
<keyword evidence="6" id="KW-0472">Membrane</keyword>
<dbReference type="InterPro" id="IPR043148">
    <property type="entry name" value="TagF_C"/>
</dbReference>
<comment type="similarity">
    <text evidence="2">Belongs to the CDP-glycerol glycerophosphotransferase family.</text>
</comment>
<dbReference type="EMBL" id="AODG01000002">
    <property type="protein sequence ID" value="EUJ30580.1"/>
    <property type="molecule type" value="Genomic_DNA"/>
</dbReference>
<dbReference type="InterPro" id="IPR051612">
    <property type="entry name" value="Teichoic_Acid_Biosynth"/>
</dbReference>
<comment type="caution">
    <text evidence="7">The sequence shown here is derived from an EMBL/GenBank/DDBJ whole genome shotgun (WGS) entry which is preliminary data.</text>
</comment>
<evidence type="ECO:0000256" key="6">
    <source>
        <dbReference type="ARBA" id="ARBA00023136"/>
    </source>
</evidence>
<dbReference type="SUPFAM" id="SSF53756">
    <property type="entry name" value="UDP-Glycosyltransferase/glycogen phosphorylase"/>
    <property type="match status" value="1"/>
</dbReference>
<keyword evidence="4 7" id="KW-0808">Transferase</keyword>
<dbReference type="InterPro" id="IPR007554">
    <property type="entry name" value="Glycerophosphate_synth"/>
</dbReference>
<proteinExistence type="inferred from homology"/>
<dbReference type="InterPro" id="IPR023214">
    <property type="entry name" value="HAD_sf"/>
</dbReference>
<evidence type="ECO:0000313" key="7">
    <source>
        <dbReference type="EMBL" id="EUJ30580.1"/>
    </source>
</evidence>
<keyword evidence="5" id="KW-0777">Teichoic acid biosynthesis</keyword>
<dbReference type="AlphaFoldDB" id="A0A829RB72"/>
<gene>
    <name evidence="7" type="ORF">LMUR_00415</name>
</gene>
<dbReference type="Gene3D" id="3.40.50.1000">
    <property type="entry name" value="HAD superfamily/HAD-like"/>
    <property type="match status" value="1"/>
</dbReference>
<evidence type="ECO:0000256" key="3">
    <source>
        <dbReference type="ARBA" id="ARBA00022475"/>
    </source>
</evidence>
<protein>
    <submittedName>
        <fullName evidence="7">CDP-glycerol glycerophosphotransferase</fullName>
    </submittedName>
</protein>
<dbReference type="RefSeq" id="WP_052009042.1">
    <property type="nucleotide sequence ID" value="NZ_AODG01000002.1"/>
</dbReference>
<dbReference type="PANTHER" id="PTHR37316:SF3">
    <property type="entry name" value="TEICHOIC ACID GLYCEROL-PHOSPHATE TRANSFERASE"/>
    <property type="match status" value="1"/>
</dbReference>
<dbReference type="InterPro" id="IPR043149">
    <property type="entry name" value="TagF_N"/>
</dbReference>
<dbReference type="Pfam" id="PF04464">
    <property type="entry name" value="Glyphos_transf"/>
    <property type="match status" value="1"/>
</dbReference>
<dbReference type="InterPro" id="IPR036412">
    <property type="entry name" value="HAD-like_sf"/>
</dbReference>
<reference evidence="7 8" key="1">
    <citation type="submission" date="2012-12" db="EMBL/GenBank/DDBJ databases">
        <title>Novel taxa of Listeriaceae from agricultural environments in the United States.</title>
        <authorList>
            <person name="den Bakker H.C."/>
            <person name="Allred A."/>
            <person name="Warchocki S."/>
            <person name="Wright E.M."/>
            <person name="Burrell A."/>
            <person name="Nightingale K.K."/>
            <person name="Kephart D."/>
            <person name="Wiedmann M."/>
        </authorList>
    </citation>
    <scope>NUCLEOTIDE SEQUENCE [LARGE SCALE GENOMIC DNA]</scope>
    <source>
        <strain evidence="7 8">FSL F6-1183</strain>
    </source>
</reference>
<dbReference type="Gene3D" id="3.40.50.12580">
    <property type="match status" value="1"/>
</dbReference>
<evidence type="ECO:0000256" key="2">
    <source>
        <dbReference type="ARBA" id="ARBA00010488"/>
    </source>
</evidence>
<evidence type="ECO:0000313" key="8">
    <source>
        <dbReference type="Proteomes" id="UP000019251"/>
    </source>
</evidence>
<keyword evidence="3" id="KW-1003">Cell membrane</keyword>